<dbReference type="KEGG" id="mng:MNEG_8896"/>
<evidence type="ECO:0000313" key="2">
    <source>
        <dbReference type="EMBL" id="KIY99068.1"/>
    </source>
</evidence>
<dbReference type="OrthoDB" id="331341at2759"/>
<dbReference type="PANTHER" id="PTHR13138">
    <property type="entry name" value="PROTEIN LIN1"/>
    <property type="match status" value="1"/>
</dbReference>
<sequence>MEDATEPRRKKVRFAEEHDVVHVESRDNEGEAPEGDGEGERPQRCGGEASAALGMREAEDKSVMEDIEAAEEAYDSPEELYNDAGIPIEPFHLKREREEGYFDAEGNYIQYRRDVPDDAWLESLGAGPVELDDALLRRLRAKAAAAAAREADADGAAALGAGAVAAHKRRIAELLMAGETVLGALRRLVWRGGAGAC</sequence>
<name>A0A0D2KUI0_9CHLO</name>
<dbReference type="STRING" id="145388.A0A0D2KUI0"/>
<organism evidence="2 3">
    <name type="scientific">Monoraphidium neglectum</name>
    <dbReference type="NCBI Taxonomy" id="145388"/>
    <lineage>
        <taxon>Eukaryota</taxon>
        <taxon>Viridiplantae</taxon>
        <taxon>Chlorophyta</taxon>
        <taxon>core chlorophytes</taxon>
        <taxon>Chlorophyceae</taxon>
        <taxon>CS clade</taxon>
        <taxon>Sphaeropleales</taxon>
        <taxon>Selenastraceae</taxon>
        <taxon>Monoraphidium</taxon>
    </lineage>
</organism>
<feature type="compositionally biased region" description="Basic and acidic residues" evidence="1">
    <location>
        <begin position="13"/>
        <end position="29"/>
    </location>
</feature>
<dbReference type="Proteomes" id="UP000054498">
    <property type="component" value="Unassembled WGS sequence"/>
</dbReference>
<protein>
    <submittedName>
        <fullName evidence="2">CD2 antigen cytoplasmic tail-binding protein 2</fullName>
    </submittedName>
</protein>
<dbReference type="AlphaFoldDB" id="A0A0D2KUI0"/>
<feature type="region of interest" description="Disordered" evidence="1">
    <location>
        <begin position="1"/>
        <end position="62"/>
    </location>
</feature>
<dbReference type="GO" id="GO:0005682">
    <property type="term" value="C:U5 snRNP"/>
    <property type="evidence" value="ECO:0007669"/>
    <property type="project" value="InterPro"/>
</dbReference>
<dbReference type="InterPro" id="IPR039905">
    <property type="entry name" value="CD2BP2/Lin1"/>
</dbReference>
<reference evidence="2 3" key="1">
    <citation type="journal article" date="2013" name="BMC Genomics">
        <title>Reconstruction of the lipid metabolism for the microalga Monoraphidium neglectum from its genome sequence reveals characteristics suitable for biofuel production.</title>
        <authorList>
            <person name="Bogen C."/>
            <person name="Al-Dilaimi A."/>
            <person name="Albersmeier A."/>
            <person name="Wichmann J."/>
            <person name="Grundmann M."/>
            <person name="Rupp O."/>
            <person name="Lauersen K.J."/>
            <person name="Blifernez-Klassen O."/>
            <person name="Kalinowski J."/>
            <person name="Goesmann A."/>
            <person name="Mussgnug J.H."/>
            <person name="Kruse O."/>
        </authorList>
    </citation>
    <scope>NUCLEOTIDE SEQUENCE [LARGE SCALE GENOMIC DNA]</scope>
    <source>
        <strain evidence="2 3">SAG 48.87</strain>
    </source>
</reference>
<dbReference type="PANTHER" id="PTHR13138:SF3">
    <property type="entry name" value="CD2 ANTIGEN CYTOPLASMIC TAIL-BINDING PROTEIN 2"/>
    <property type="match status" value="1"/>
</dbReference>
<evidence type="ECO:0000256" key="1">
    <source>
        <dbReference type="SAM" id="MobiDB-lite"/>
    </source>
</evidence>
<dbReference type="GeneID" id="25741771"/>
<dbReference type="RefSeq" id="XP_013898088.1">
    <property type="nucleotide sequence ID" value="XM_014042634.1"/>
</dbReference>
<evidence type="ECO:0000313" key="3">
    <source>
        <dbReference type="Proteomes" id="UP000054498"/>
    </source>
</evidence>
<dbReference type="EMBL" id="KK101967">
    <property type="protein sequence ID" value="KIY99068.1"/>
    <property type="molecule type" value="Genomic_DNA"/>
</dbReference>
<accession>A0A0D2KUI0</accession>
<proteinExistence type="predicted"/>
<keyword evidence="3" id="KW-1185">Reference proteome</keyword>
<gene>
    <name evidence="2" type="ORF">MNEG_8896</name>
</gene>